<dbReference type="eggNOG" id="ENOG5033FKT">
    <property type="taxonomic scope" value="Bacteria"/>
</dbReference>
<protein>
    <submittedName>
        <fullName evidence="1">Uncharacterized protein</fullName>
    </submittedName>
</protein>
<reference evidence="1 2" key="1">
    <citation type="journal article" date="2006" name="Appl. Environ. Microbiol.">
        <title>Genome sequence of the chemolithoautotrophic nitrite-oxidizing bacterium Nitrobacter winogradskyi Nb-255.</title>
        <authorList>
            <person name="Starkenburg S.R."/>
            <person name="Chain P.S."/>
            <person name="Sayavedra-Soto L.A."/>
            <person name="Hauser L."/>
            <person name="Land M.L."/>
            <person name="Larimer F.W."/>
            <person name="Malfatti S.A."/>
            <person name="Klotz M.G."/>
            <person name="Bottomley P.J."/>
            <person name="Arp D.J."/>
            <person name="Hickey W.J."/>
        </authorList>
    </citation>
    <scope>NUCLEOTIDE SEQUENCE [LARGE SCALE GENOMIC DNA]</scope>
    <source>
        <strain evidence="2">ATCC 25391 / DSM 10237 / CIP 104748 / NCIMB 11846 / Nb-255</strain>
    </source>
</reference>
<dbReference type="HOGENOM" id="CLU_106193_1_0_5"/>
<dbReference type="EMBL" id="CP000115">
    <property type="protein sequence ID" value="ABA04417.1"/>
    <property type="molecule type" value="Genomic_DNA"/>
</dbReference>
<sequence length="155" mass="17467">MISEAMAGASALKTAFDMAKALKDISDAAIRNGAVIELQEKILSAQEAQFALVKRVDDLEKQVASFEAKGSQMQRYQLKDYGAGSFAYELKESEARGEPIHRACAACYQQGHISILQFSHNTEGQDWYECKRCNNMHHFGTRVPRTYSRTKTDYF</sequence>
<dbReference type="OrthoDB" id="7865457at2"/>
<proteinExistence type="predicted"/>
<dbReference type="AlphaFoldDB" id="Q3STH4"/>
<dbReference type="KEGG" id="nwi:Nwi_1155"/>
<dbReference type="RefSeq" id="WP_011314447.1">
    <property type="nucleotide sequence ID" value="NC_007406.1"/>
</dbReference>
<dbReference type="STRING" id="323098.Nwi_1155"/>
<dbReference type="Proteomes" id="UP000002531">
    <property type="component" value="Chromosome"/>
</dbReference>
<accession>Q3STH4</accession>
<evidence type="ECO:0000313" key="1">
    <source>
        <dbReference type="EMBL" id="ABA04417.1"/>
    </source>
</evidence>
<keyword evidence="2" id="KW-1185">Reference proteome</keyword>
<evidence type="ECO:0000313" key="2">
    <source>
        <dbReference type="Proteomes" id="UP000002531"/>
    </source>
</evidence>
<gene>
    <name evidence="1" type="ordered locus">Nwi_1155</name>
</gene>
<name>Q3STH4_NITWN</name>
<organism evidence="1 2">
    <name type="scientific">Nitrobacter winogradskyi (strain ATCC 25391 / DSM 10237 / CIP 104748 / NCIMB 11846 / Nb-255)</name>
    <dbReference type="NCBI Taxonomy" id="323098"/>
    <lineage>
        <taxon>Bacteria</taxon>
        <taxon>Pseudomonadati</taxon>
        <taxon>Pseudomonadota</taxon>
        <taxon>Alphaproteobacteria</taxon>
        <taxon>Hyphomicrobiales</taxon>
        <taxon>Nitrobacteraceae</taxon>
        <taxon>Nitrobacter</taxon>
    </lineage>
</organism>